<dbReference type="UniPathway" id="UPA00135">
    <property type="reaction ID" value="UER00197"/>
</dbReference>
<keyword evidence="4 12" id="KW-0032">Aminotransferase</keyword>
<dbReference type="AlphaFoldDB" id="A0A1W0WSB0"/>
<dbReference type="FunFam" id="3.90.1150.10:FF:000006">
    <property type="entry name" value="Phosphoserine aminotransferase"/>
    <property type="match status" value="1"/>
</dbReference>
<dbReference type="HAMAP" id="MF_00160">
    <property type="entry name" value="SerC_aminotrans_5"/>
    <property type="match status" value="1"/>
</dbReference>
<dbReference type="NCBIfam" id="TIGR01364">
    <property type="entry name" value="serC_1"/>
    <property type="match status" value="1"/>
</dbReference>
<dbReference type="EC" id="2.6.1.52" evidence="12"/>
<comment type="pathway">
    <text evidence="2 12">Amino-acid biosynthesis; L-serine biosynthesis; L-serine from 3-phospho-D-glycerate: step 2/3.</text>
</comment>
<evidence type="ECO:0000256" key="4">
    <source>
        <dbReference type="ARBA" id="ARBA00022576"/>
    </source>
</evidence>
<evidence type="ECO:0000256" key="10">
    <source>
        <dbReference type="ARBA" id="ARBA00049007"/>
    </source>
</evidence>
<name>A0A1W0WSB0_HYPEX</name>
<evidence type="ECO:0000313" key="15">
    <source>
        <dbReference type="Proteomes" id="UP000192578"/>
    </source>
</evidence>
<dbReference type="PROSITE" id="PS00595">
    <property type="entry name" value="AA_TRANSFER_CLASS_5"/>
    <property type="match status" value="1"/>
</dbReference>
<keyword evidence="5 12" id="KW-0028">Amino-acid biosynthesis</keyword>
<dbReference type="Gene3D" id="3.40.640.10">
    <property type="entry name" value="Type I PLP-dependent aspartate aminotransferase-like (Major domain)"/>
    <property type="match status" value="1"/>
</dbReference>
<comment type="catalytic activity">
    <reaction evidence="9">
        <text>4-(phosphooxy)-L-threonine + 2-oxoglutarate = (R)-3-hydroxy-2-oxo-4-phosphooxybutanoate + L-glutamate</text>
        <dbReference type="Rhea" id="RHEA:16573"/>
        <dbReference type="ChEBI" id="CHEBI:16810"/>
        <dbReference type="ChEBI" id="CHEBI:29985"/>
        <dbReference type="ChEBI" id="CHEBI:58452"/>
        <dbReference type="ChEBI" id="CHEBI:58538"/>
        <dbReference type="EC" id="2.6.1.52"/>
    </reaction>
</comment>
<evidence type="ECO:0000256" key="11">
    <source>
        <dbReference type="RuleBase" id="RU004504"/>
    </source>
</evidence>
<dbReference type="InterPro" id="IPR015422">
    <property type="entry name" value="PyrdxlP-dep_Trfase_small"/>
</dbReference>
<dbReference type="GO" id="GO:0006564">
    <property type="term" value="P:L-serine biosynthetic process"/>
    <property type="evidence" value="ECO:0007669"/>
    <property type="project" value="UniProtKB-KW"/>
</dbReference>
<comment type="caution">
    <text evidence="14">The sequence shown here is derived from an EMBL/GenBank/DDBJ whole genome shotgun (WGS) entry which is preliminary data.</text>
</comment>
<dbReference type="UniPathway" id="UPA00244">
    <property type="reaction ID" value="UER00311"/>
</dbReference>
<evidence type="ECO:0000256" key="3">
    <source>
        <dbReference type="ARBA" id="ARBA00006904"/>
    </source>
</evidence>
<keyword evidence="15" id="KW-1185">Reference proteome</keyword>
<dbReference type="GO" id="GO:0030170">
    <property type="term" value="F:pyridoxal phosphate binding"/>
    <property type="evidence" value="ECO:0007669"/>
    <property type="project" value="TreeGrafter"/>
</dbReference>
<evidence type="ECO:0000256" key="7">
    <source>
        <dbReference type="ARBA" id="ARBA00022898"/>
    </source>
</evidence>
<evidence type="ECO:0000259" key="13">
    <source>
        <dbReference type="Pfam" id="PF00266"/>
    </source>
</evidence>
<accession>A0A1W0WSB0</accession>
<evidence type="ECO:0000256" key="1">
    <source>
        <dbReference type="ARBA" id="ARBA00001933"/>
    </source>
</evidence>
<dbReference type="PANTHER" id="PTHR43247:SF1">
    <property type="entry name" value="PHOSPHOSERINE AMINOTRANSFERASE"/>
    <property type="match status" value="1"/>
</dbReference>
<protein>
    <recommendedName>
        <fullName evidence="12">Phosphoserine aminotransferase</fullName>
        <ecNumber evidence="12">2.6.1.52</ecNumber>
    </recommendedName>
</protein>
<evidence type="ECO:0000256" key="8">
    <source>
        <dbReference type="ARBA" id="ARBA00023299"/>
    </source>
</evidence>
<dbReference type="PANTHER" id="PTHR43247">
    <property type="entry name" value="PHOSPHOSERINE AMINOTRANSFERASE"/>
    <property type="match status" value="1"/>
</dbReference>
<dbReference type="SUPFAM" id="SSF53383">
    <property type="entry name" value="PLP-dependent transferases"/>
    <property type="match status" value="1"/>
</dbReference>
<evidence type="ECO:0000313" key="14">
    <source>
        <dbReference type="EMBL" id="OQV18033.1"/>
    </source>
</evidence>
<dbReference type="InterPro" id="IPR000192">
    <property type="entry name" value="Aminotrans_V_dom"/>
</dbReference>
<dbReference type="NCBIfam" id="NF003764">
    <property type="entry name" value="PRK05355.1"/>
    <property type="match status" value="1"/>
</dbReference>
<evidence type="ECO:0000256" key="2">
    <source>
        <dbReference type="ARBA" id="ARBA00005099"/>
    </source>
</evidence>
<keyword evidence="6 12" id="KW-0808">Transferase</keyword>
<dbReference type="InterPro" id="IPR015421">
    <property type="entry name" value="PyrdxlP-dep_Trfase_major"/>
</dbReference>
<comment type="similarity">
    <text evidence="3">Belongs to the class-V pyridoxal-phosphate-dependent aminotransferase family. SerC subfamily.</text>
</comment>
<dbReference type="InterPro" id="IPR015424">
    <property type="entry name" value="PyrdxlP-dep_Trfase"/>
</dbReference>
<keyword evidence="7" id="KW-0663">Pyridoxal phosphate</keyword>
<dbReference type="CDD" id="cd00611">
    <property type="entry name" value="PSAT_like"/>
    <property type="match status" value="1"/>
</dbReference>
<dbReference type="Pfam" id="PF00266">
    <property type="entry name" value="Aminotran_5"/>
    <property type="match status" value="1"/>
</dbReference>
<evidence type="ECO:0000256" key="9">
    <source>
        <dbReference type="ARBA" id="ARBA00047630"/>
    </source>
</evidence>
<dbReference type="InterPro" id="IPR020578">
    <property type="entry name" value="Aminotrans_V_PyrdxlP_BS"/>
</dbReference>
<evidence type="ECO:0000256" key="12">
    <source>
        <dbReference type="RuleBase" id="RU004505"/>
    </source>
</evidence>
<evidence type="ECO:0000256" key="6">
    <source>
        <dbReference type="ARBA" id="ARBA00022679"/>
    </source>
</evidence>
<dbReference type="InterPro" id="IPR022278">
    <property type="entry name" value="Pser_aminoTfrase"/>
</dbReference>
<keyword evidence="8 12" id="KW-0718">Serine biosynthesis</keyword>
<comment type="cofactor">
    <cofactor evidence="1 11">
        <name>pyridoxal 5'-phosphate</name>
        <dbReference type="ChEBI" id="CHEBI:597326"/>
    </cofactor>
</comment>
<dbReference type="Proteomes" id="UP000192578">
    <property type="component" value="Unassembled WGS sequence"/>
</dbReference>
<dbReference type="GO" id="GO:0004648">
    <property type="term" value="F:O-phospho-L-serine:2-oxoglutarate aminotransferase activity"/>
    <property type="evidence" value="ECO:0007669"/>
    <property type="project" value="UniProtKB-EC"/>
</dbReference>
<dbReference type="PIRSF" id="PIRSF000525">
    <property type="entry name" value="SerC"/>
    <property type="match status" value="1"/>
</dbReference>
<organism evidence="14 15">
    <name type="scientific">Hypsibius exemplaris</name>
    <name type="common">Freshwater tardigrade</name>
    <dbReference type="NCBI Taxonomy" id="2072580"/>
    <lineage>
        <taxon>Eukaryota</taxon>
        <taxon>Metazoa</taxon>
        <taxon>Ecdysozoa</taxon>
        <taxon>Tardigrada</taxon>
        <taxon>Eutardigrada</taxon>
        <taxon>Parachela</taxon>
        <taxon>Hypsibioidea</taxon>
        <taxon>Hypsibiidae</taxon>
        <taxon>Hypsibius</taxon>
    </lineage>
</organism>
<dbReference type="OrthoDB" id="1703350at2759"/>
<reference evidence="15" key="1">
    <citation type="submission" date="2017-01" db="EMBL/GenBank/DDBJ databases">
        <title>Comparative genomics of anhydrobiosis in the tardigrade Hypsibius dujardini.</title>
        <authorList>
            <person name="Yoshida Y."/>
            <person name="Koutsovoulos G."/>
            <person name="Laetsch D."/>
            <person name="Stevens L."/>
            <person name="Kumar S."/>
            <person name="Horikawa D."/>
            <person name="Ishino K."/>
            <person name="Komine S."/>
            <person name="Tomita M."/>
            <person name="Blaxter M."/>
            <person name="Arakawa K."/>
        </authorList>
    </citation>
    <scope>NUCLEOTIDE SEQUENCE [LARGE SCALE GENOMIC DNA]</scope>
    <source>
        <strain evidence="15">Z151</strain>
    </source>
</reference>
<dbReference type="GO" id="GO:0005737">
    <property type="term" value="C:cytoplasm"/>
    <property type="evidence" value="ECO:0007669"/>
    <property type="project" value="TreeGrafter"/>
</dbReference>
<dbReference type="EMBL" id="MTYJ01000054">
    <property type="protein sequence ID" value="OQV18033.1"/>
    <property type="molecule type" value="Genomic_DNA"/>
</dbReference>
<dbReference type="Gene3D" id="3.90.1150.10">
    <property type="entry name" value="Aspartate Aminotransferase, domain 1"/>
    <property type="match status" value="1"/>
</dbReference>
<dbReference type="FunFam" id="3.40.640.10:FF:000010">
    <property type="entry name" value="Phosphoserine aminotransferase"/>
    <property type="match status" value="1"/>
</dbReference>
<comment type="catalytic activity">
    <reaction evidence="10 12">
        <text>O-phospho-L-serine + 2-oxoglutarate = 3-phosphooxypyruvate + L-glutamate</text>
        <dbReference type="Rhea" id="RHEA:14329"/>
        <dbReference type="ChEBI" id="CHEBI:16810"/>
        <dbReference type="ChEBI" id="CHEBI:18110"/>
        <dbReference type="ChEBI" id="CHEBI:29985"/>
        <dbReference type="ChEBI" id="CHEBI:57524"/>
        <dbReference type="EC" id="2.6.1.52"/>
    </reaction>
</comment>
<sequence length="420" mass="46408">MSDLARRHEDEKVFTAYFARPRGGAFNRKMYSNACQEAPLSPTFGGPGNGDKKRVLNFSPGPAKIPEEVLLQAQKELLNYRGQGLGVMEMSHRSKEFEEIIAGAEKSVRDLLHVPDNYKVLFLQGGGAGQFASVPLNLMQSGSADYLVSGSWSAAAAKEAEKYGNVSLVVPKPSKFVTIPDQSTWKLNDKADYFYYCGNETVHGVEFQGVPDIPSHIPIVADISSSLMSQNVDVGKYGLLFGGAQKNIGPAGVTLVVVRDDLLGHARKECPSVWDYKVQSANTSLYNTPPCFNVYITALILQWIQKNGGLDAMEALSRQKSGLIYDVIDKSNGFYSSPVDRKYRSRMNIPFRIGTGEEQDQLETEFLAEAKKHRMLQLKGHRSVGGMRASLYNAVTVAETQLLADLMKEFQDRKTDSQEN</sequence>
<feature type="domain" description="Aminotransferase class V" evidence="13">
    <location>
        <begin position="55"/>
        <end position="402"/>
    </location>
</feature>
<evidence type="ECO:0000256" key="5">
    <source>
        <dbReference type="ARBA" id="ARBA00022605"/>
    </source>
</evidence>
<proteinExistence type="inferred from homology"/>
<gene>
    <name evidence="14" type="ORF">BV898_07974</name>
</gene>